<dbReference type="InParanoid" id="S8DLC7"/>
<feature type="transmembrane region" description="Helical" evidence="2">
    <location>
        <begin position="309"/>
        <end position="327"/>
    </location>
</feature>
<dbReference type="Pfam" id="PF06738">
    <property type="entry name" value="ThrE"/>
    <property type="match status" value="1"/>
</dbReference>
<feature type="domain" description="Threonine/serine exporter-like N-terminal" evidence="3">
    <location>
        <begin position="1"/>
        <end position="232"/>
    </location>
</feature>
<comment type="similarity">
    <text evidence="1">Belongs to the ThrE exporter (TC 2.A.79) family.</text>
</comment>
<feature type="transmembrane region" description="Helical" evidence="2">
    <location>
        <begin position="146"/>
        <end position="163"/>
    </location>
</feature>
<reference evidence="4 5" key="1">
    <citation type="journal article" date="2012" name="Science">
        <title>The Paleozoic origin of enzymatic lignin decomposition reconstructed from 31 fungal genomes.</title>
        <authorList>
            <person name="Floudas D."/>
            <person name="Binder M."/>
            <person name="Riley R."/>
            <person name="Barry K."/>
            <person name="Blanchette R.A."/>
            <person name="Henrissat B."/>
            <person name="Martinez A.T."/>
            <person name="Otillar R."/>
            <person name="Spatafora J.W."/>
            <person name="Yadav J.S."/>
            <person name="Aerts A."/>
            <person name="Benoit I."/>
            <person name="Boyd A."/>
            <person name="Carlson A."/>
            <person name="Copeland A."/>
            <person name="Coutinho P.M."/>
            <person name="de Vries R.P."/>
            <person name="Ferreira P."/>
            <person name="Findley K."/>
            <person name="Foster B."/>
            <person name="Gaskell J."/>
            <person name="Glotzer D."/>
            <person name="Gorecki P."/>
            <person name="Heitman J."/>
            <person name="Hesse C."/>
            <person name="Hori C."/>
            <person name="Igarashi K."/>
            <person name="Jurgens J.A."/>
            <person name="Kallen N."/>
            <person name="Kersten P."/>
            <person name="Kohler A."/>
            <person name="Kuees U."/>
            <person name="Kumar T.K.A."/>
            <person name="Kuo A."/>
            <person name="LaButti K."/>
            <person name="Larrondo L.F."/>
            <person name="Lindquist E."/>
            <person name="Ling A."/>
            <person name="Lombard V."/>
            <person name="Lucas S."/>
            <person name="Lundell T."/>
            <person name="Martin R."/>
            <person name="McLaughlin D.J."/>
            <person name="Morgenstern I."/>
            <person name="Morin E."/>
            <person name="Murat C."/>
            <person name="Nagy L.G."/>
            <person name="Nolan M."/>
            <person name="Ohm R.A."/>
            <person name="Patyshakuliyeva A."/>
            <person name="Rokas A."/>
            <person name="Ruiz-Duenas F.J."/>
            <person name="Sabat G."/>
            <person name="Salamov A."/>
            <person name="Samejima M."/>
            <person name="Schmutz J."/>
            <person name="Slot J.C."/>
            <person name="St John F."/>
            <person name="Stenlid J."/>
            <person name="Sun H."/>
            <person name="Sun S."/>
            <person name="Syed K."/>
            <person name="Tsang A."/>
            <person name="Wiebenga A."/>
            <person name="Young D."/>
            <person name="Pisabarro A."/>
            <person name="Eastwood D.C."/>
            <person name="Martin F."/>
            <person name="Cullen D."/>
            <person name="Grigoriev I.V."/>
            <person name="Hibbett D.S."/>
        </authorList>
    </citation>
    <scope>NUCLEOTIDE SEQUENCE</scope>
    <source>
        <strain evidence="5">FP-58527</strain>
    </source>
</reference>
<dbReference type="PANTHER" id="PTHR31082">
    <property type="entry name" value="PHEROMONE-REGULATED MEMBRANE PROTEIN 10"/>
    <property type="match status" value="1"/>
</dbReference>
<proteinExistence type="inferred from homology"/>
<keyword evidence="2" id="KW-0812">Transmembrane</keyword>
<evidence type="ECO:0000313" key="5">
    <source>
        <dbReference type="Proteomes" id="UP000015241"/>
    </source>
</evidence>
<keyword evidence="2" id="KW-0472">Membrane</keyword>
<dbReference type="Proteomes" id="UP000015241">
    <property type="component" value="Unassembled WGS sequence"/>
</dbReference>
<protein>
    <recommendedName>
        <fullName evidence="3">Threonine/serine exporter-like N-terminal domain-containing protein</fullName>
    </recommendedName>
</protein>
<evidence type="ECO:0000313" key="4">
    <source>
        <dbReference type="EMBL" id="EPS93547.1"/>
    </source>
</evidence>
<feature type="transmembrane region" description="Helical" evidence="2">
    <location>
        <begin position="333"/>
        <end position="354"/>
    </location>
</feature>
<dbReference type="STRING" id="743788.S8DLC7"/>
<evidence type="ECO:0000256" key="1">
    <source>
        <dbReference type="ARBA" id="ARBA00034125"/>
    </source>
</evidence>
<accession>S8DLC7</accession>
<dbReference type="eggNOG" id="ENOG502QPMM">
    <property type="taxonomic scope" value="Eukaryota"/>
</dbReference>
<feature type="transmembrane region" description="Helical" evidence="2">
    <location>
        <begin position="257"/>
        <end position="274"/>
    </location>
</feature>
<feature type="transmembrane region" description="Helical" evidence="2">
    <location>
        <begin position="366"/>
        <end position="392"/>
    </location>
</feature>
<dbReference type="FunCoup" id="S8DLC7">
    <property type="interactions" value="4"/>
</dbReference>
<evidence type="ECO:0000256" key="2">
    <source>
        <dbReference type="SAM" id="Phobius"/>
    </source>
</evidence>
<feature type="transmembrane region" description="Helical" evidence="2">
    <location>
        <begin position="215"/>
        <end position="236"/>
    </location>
</feature>
<dbReference type="PANTHER" id="PTHR31082:SF4">
    <property type="entry name" value="PHEROMONE-REGULATED MEMBRANE PROTEIN 10"/>
    <property type="match status" value="1"/>
</dbReference>
<dbReference type="OrthoDB" id="413008at2759"/>
<evidence type="ECO:0000259" key="3">
    <source>
        <dbReference type="Pfam" id="PF06738"/>
    </source>
</evidence>
<feature type="transmembrane region" description="Helical" evidence="2">
    <location>
        <begin position="102"/>
        <end position="126"/>
    </location>
</feature>
<dbReference type="HOGENOM" id="CLU_007078_4_1_1"/>
<dbReference type="AlphaFoldDB" id="S8DLC7"/>
<dbReference type="GO" id="GO:0022857">
    <property type="term" value="F:transmembrane transporter activity"/>
    <property type="evidence" value="ECO:0007669"/>
    <property type="project" value="InterPro"/>
</dbReference>
<dbReference type="EMBL" id="KE504269">
    <property type="protein sequence ID" value="EPS93547.1"/>
    <property type="molecule type" value="Genomic_DNA"/>
</dbReference>
<keyword evidence="5" id="KW-1185">Reference proteome</keyword>
<gene>
    <name evidence="4" type="ORF">FOMPIDRAFT_61951</name>
</gene>
<dbReference type="InterPro" id="IPR010619">
    <property type="entry name" value="ThrE-like_N"/>
</dbReference>
<name>S8DLC7_FOMSC</name>
<feature type="transmembrane region" description="Helical" evidence="2">
    <location>
        <begin position="280"/>
        <end position="297"/>
    </location>
</feature>
<organism evidence="4 5">
    <name type="scientific">Fomitopsis schrenkii</name>
    <name type="common">Brown rot fungus</name>
    <dbReference type="NCBI Taxonomy" id="2126942"/>
    <lineage>
        <taxon>Eukaryota</taxon>
        <taxon>Fungi</taxon>
        <taxon>Dikarya</taxon>
        <taxon>Basidiomycota</taxon>
        <taxon>Agaricomycotina</taxon>
        <taxon>Agaricomycetes</taxon>
        <taxon>Polyporales</taxon>
        <taxon>Fomitopsis</taxon>
    </lineage>
</organism>
<keyword evidence="2" id="KW-1133">Transmembrane helix</keyword>
<sequence length="402" mass="43631">MTFGAPSHRIEAQLVAASRVLEIDAEFVHIPGLIMCSFNRAMMRASDLRFVKCAGALDLGSLHAVHHLYRRVVHDELSAKDGVEMLEHLLDAKPAYRRTVRIIMAFFLSAMICPLAFGGSIIDMWVAGATGAFLSVMQVQVAARSAMYAAVYEITVSMIVSFASRGLSAVRSSRMFCYTAISSSGIVGILPGYLILSSSLELASKNIVCGSVRMVYALIYTLFLGFALQIGSDLFLSIDGGCYRNIYYPWWLQPFPWWTQFIIVPAFSILSSMANLQPFWNRETFVMVVISCVAYAANKAANHFIFDRSDIVSAIGAFVVGLLGNLYSRKFNGTAFTSMVTGVLFLVPSGLSAAGGITAQGSGIDIGAAMISVTIGITVGLFMSQALVYMWGSRKSAAVFTF</sequence>
<dbReference type="InterPro" id="IPR051361">
    <property type="entry name" value="ThrE/Ser_Exporter"/>
</dbReference>